<protein>
    <submittedName>
        <fullName evidence="1">Uncharacterized protein</fullName>
    </submittedName>
</protein>
<name>A0A1F8F7P3_9BACT</name>
<dbReference type="EMBL" id="MGJP01000042">
    <property type="protein sequence ID" value="OGN09181.1"/>
    <property type="molecule type" value="Genomic_DNA"/>
</dbReference>
<dbReference type="AlphaFoldDB" id="A0A1F8F7P3"/>
<evidence type="ECO:0000313" key="1">
    <source>
        <dbReference type="EMBL" id="OGN09181.1"/>
    </source>
</evidence>
<reference evidence="1 2" key="1">
    <citation type="journal article" date="2016" name="Nat. Commun.">
        <title>Thousands of microbial genomes shed light on interconnected biogeochemical processes in an aquifer system.</title>
        <authorList>
            <person name="Anantharaman K."/>
            <person name="Brown C.T."/>
            <person name="Hug L.A."/>
            <person name="Sharon I."/>
            <person name="Castelle C.J."/>
            <person name="Probst A.J."/>
            <person name="Thomas B.C."/>
            <person name="Singh A."/>
            <person name="Wilkins M.J."/>
            <person name="Karaoz U."/>
            <person name="Brodie E.L."/>
            <person name="Williams K.H."/>
            <person name="Hubbard S.S."/>
            <person name="Banfield J.F."/>
        </authorList>
    </citation>
    <scope>NUCLEOTIDE SEQUENCE [LARGE SCALE GENOMIC DNA]</scope>
</reference>
<gene>
    <name evidence="1" type="ORF">A3J46_03650</name>
</gene>
<dbReference type="Proteomes" id="UP000177167">
    <property type="component" value="Unassembled WGS sequence"/>
</dbReference>
<comment type="caution">
    <text evidence="1">The sequence shown here is derived from an EMBL/GenBank/DDBJ whole genome shotgun (WGS) entry which is preliminary data.</text>
</comment>
<sequence>MSNKTLLQVITEAVDKADSIERLEEEANAAATEALKLIKPEFRGDFARFVDHLHVPDAKFLAYWESDQDCQKAMKMAFEPMIKMIEEMSGAAKSIANWGSSDLQSA</sequence>
<accession>A0A1F8F7P3</accession>
<proteinExistence type="predicted"/>
<organism evidence="1 2">
    <name type="scientific">Candidatus Yanofskybacteria bacterium RIFCSPHIGHO2_02_FULL_41_11</name>
    <dbReference type="NCBI Taxonomy" id="1802675"/>
    <lineage>
        <taxon>Bacteria</taxon>
        <taxon>Candidatus Yanofskyibacteriota</taxon>
    </lineage>
</organism>
<evidence type="ECO:0000313" key="2">
    <source>
        <dbReference type="Proteomes" id="UP000177167"/>
    </source>
</evidence>